<dbReference type="Proteomes" id="UP000011529">
    <property type="component" value="Unassembled WGS sequence"/>
</dbReference>
<name>M2A6M3_9BACT</name>
<reference evidence="1" key="2">
    <citation type="journal article" date="2013" name="Mar. Genomics">
        <title>Expression of sulfatases in Rhodopirellula baltica and the diversity of sulfatases in the genus Rhodopirellula.</title>
        <authorList>
            <person name="Wegner C.E."/>
            <person name="Richter-Heitmann T."/>
            <person name="Klindworth A."/>
            <person name="Klockow C."/>
            <person name="Richter M."/>
            <person name="Achstetter T."/>
            <person name="Glockner F.O."/>
            <person name="Harder J."/>
        </authorList>
    </citation>
    <scope>NUCLEOTIDE SEQUENCE [LARGE SCALE GENOMIC DNA]</scope>
    <source>
        <strain evidence="1">6C</strain>
    </source>
</reference>
<protein>
    <submittedName>
        <fullName evidence="1">Uncharacterized protein</fullName>
    </submittedName>
</protein>
<proteinExistence type="predicted"/>
<dbReference type="EMBL" id="ANMO01000120">
    <property type="protein sequence ID" value="EMB16486.1"/>
    <property type="molecule type" value="Genomic_DNA"/>
</dbReference>
<comment type="caution">
    <text evidence="1">The sequence shown here is derived from an EMBL/GenBank/DDBJ whole genome shotgun (WGS) entry which is preliminary data.</text>
</comment>
<reference evidence="1" key="1">
    <citation type="submission" date="2012-11" db="EMBL/GenBank/DDBJ databases">
        <title>Permanent draft genomes of Rhodopirellula europaea strain SH398 and 6C.</title>
        <authorList>
            <person name="Richter M."/>
            <person name="Richter-Heitmann T."/>
            <person name="Frank C."/>
            <person name="Harder J."/>
            <person name="Glockner F.O."/>
        </authorList>
    </citation>
    <scope>NUCLEOTIDE SEQUENCE</scope>
    <source>
        <strain evidence="1">6C</strain>
    </source>
</reference>
<evidence type="ECO:0000313" key="1">
    <source>
        <dbReference type="EMBL" id="EMB16486.1"/>
    </source>
</evidence>
<organism evidence="1 2">
    <name type="scientific">Rhodopirellula europaea 6C</name>
    <dbReference type="NCBI Taxonomy" id="1263867"/>
    <lineage>
        <taxon>Bacteria</taxon>
        <taxon>Pseudomonadati</taxon>
        <taxon>Planctomycetota</taxon>
        <taxon>Planctomycetia</taxon>
        <taxon>Pirellulales</taxon>
        <taxon>Pirellulaceae</taxon>
        <taxon>Rhodopirellula</taxon>
    </lineage>
</organism>
<keyword evidence="2" id="KW-1185">Reference proteome</keyword>
<evidence type="ECO:0000313" key="2">
    <source>
        <dbReference type="Proteomes" id="UP000011529"/>
    </source>
</evidence>
<accession>M2A6M3</accession>
<sequence length="105" mass="12101">MNDSWIALANLSGLKALVLEEKHALPFMHRRAGRENALCFWAVLAPHHARFIQQKLREGDQVEALAWLDRLASDLGRISHPEVCHPDWIYEYVTIPDERDIESNS</sequence>
<dbReference type="PATRIC" id="fig|1263867.3.peg.3049"/>
<dbReference type="AlphaFoldDB" id="M2A6M3"/>
<dbReference type="RefSeq" id="WP_008657328.1">
    <property type="nucleotide sequence ID" value="NZ_ANMO01000120.1"/>
</dbReference>
<gene>
    <name evidence="1" type="ORF">RE6C_02851</name>
</gene>